<dbReference type="Proteomes" id="UP000289738">
    <property type="component" value="Chromosome B01"/>
</dbReference>
<dbReference type="EMBL" id="SDMP01000011">
    <property type="protein sequence ID" value="RYR29720.1"/>
    <property type="molecule type" value="Genomic_DNA"/>
</dbReference>
<proteinExistence type="predicted"/>
<reference evidence="1 2" key="1">
    <citation type="submission" date="2019-01" db="EMBL/GenBank/DDBJ databases">
        <title>Sequencing of cultivated peanut Arachis hypogaea provides insights into genome evolution and oil improvement.</title>
        <authorList>
            <person name="Chen X."/>
        </authorList>
    </citation>
    <scope>NUCLEOTIDE SEQUENCE [LARGE SCALE GENOMIC DNA]</scope>
    <source>
        <strain evidence="2">cv. Fuhuasheng</strain>
        <tissue evidence="1">Leaves</tissue>
    </source>
</reference>
<accession>A0A445ATH2</accession>
<keyword evidence="2" id="KW-1185">Reference proteome</keyword>
<sequence>METKLQERMEAMKSQMLCGFNMFLNQLQKSLPGVDIPNLSFMSTTLYEKEVEATTTTHHEVTTATEKEVRSIWSHVYLSLDKVLSKSKSASRNILESSTITEVRILVLTLYSSSNQEIFDLKLEKKKHDQHKKRLKKKKVVC</sequence>
<name>A0A445ATH2_ARAHY</name>
<evidence type="ECO:0000313" key="2">
    <source>
        <dbReference type="Proteomes" id="UP000289738"/>
    </source>
</evidence>
<dbReference type="AlphaFoldDB" id="A0A445ATH2"/>
<protein>
    <submittedName>
        <fullName evidence="1">Uncharacterized protein</fullName>
    </submittedName>
</protein>
<organism evidence="1 2">
    <name type="scientific">Arachis hypogaea</name>
    <name type="common">Peanut</name>
    <dbReference type="NCBI Taxonomy" id="3818"/>
    <lineage>
        <taxon>Eukaryota</taxon>
        <taxon>Viridiplantae</taxon>
        <taxon>Streptophyta</taxon>
        <taxon>Embryophyta</taxon>
        <taxon>Tracheophyta</taxon>
        <taxon>Spermatophyta</taxon>
        <taxon>Magnoliopsida</taxon>
        <taxon>eudicotyledons</taxon>
        <taxon>Gunneridae</taxon>
        <taxon>Pentapetalae</taxon>
        <taxon>rosids</taxon>
        <taxon>fabids</taxon>
        <taxon>Fabales</taxon>
        <taxon>Fabaceae</taxon>
        <taxon>Papilionoideae</taxon>
        <taxon>50 kb inversion clade</taxon>
        <taxon>dalbergioids sensu lato</taxon>
        <taxon>Dalbergieae</taxon>
        <taxon>Pterocarpus clade</taxon>
        <taxon>Arachis</taxon>
    </lineage>
</organism>
<comment type="caution">
    <text evidence="1">The sequence shown here is derived from an EMBL/GenBank/DDBJ whole genome shotgun (WGS) entry which is preliminary data.</text>
</comment>
<evidence type="ECO:0000313" key="1">
    <source>
        <dbReference type="EMBL" id="RYR29720.1"/>
    </source>
</evidence>
<gene>
    <name evidence="1" type="ORF">Ahy_B01g054200</name>
</gene>